<dbReference type="Proteomes" id="UP000266673">
    <property type="component" value="Unassembled WGS sequence"/>
</dbReference>
<comment type="caution">
    <text evidence="2">The sequence shown here is derived from an EMBL/GenBank/DDBJ whole genome shotgun (WGS) entry which is preliminary data.</text>
</comment>
<dbReference type="AlphaFoldDB" id="A0A397UQR0"/>
<organism evidence="2 3">
    <name type="scientific">Gigaspora rosea</name>
    <dbReference type="NCBI Taxonomy" id="44941"/>
    <lineage>
        <taxon>Eukaryota</taxon>
        <taxon>Fungi</taxon>
        <taxon>Fungi incertae sedis</taxon>
        <taxon>Mucoromycota</taxon>
        <taxon>Glomeromycotina</taxon>
        <taxon>Glomeromycetes</taxon>
        <taxon>Diversisporales</taxon>
        <taxon>Gigasporaceae</taxon>
        <taxon>Gigaspora</taxon>
    </lineage>
</organism>
<feature type="transmembrane region" description="Helical" evidence="1">
    <location>
        <begin position="12"/>
        <end position="30"/>
    </location>
</feature>
<sequence length="54" mass="6792">MPMEFFLQRTFLLFHFYCYNCNLLAYSYFYHDSFLYDLLSYCCNLLENYFCLSF</sequence>
<reference evidence="2 3" key="1">
    <citation type="submission" date="2018-06" db="EMBL/GenBank/DDBJ databases">
        <title>Comparative genomics reveals the genomic features of Rhizophagus irregularis, R. cerebriforme, R. diaphanum and Gigaspora rosea, and their symbiotic lifestyle signature.</title>
        <authorList>
            <person name="Morin E."/>
            <person name="San Clemente H."/>
            <person name="Chen E.C.H."/>
            <person name="De La Providencia I."/>
            <person name="Hainaut M."/>
            <person name="Kuo A."/>
            <person name="Kohler A."/>
            <person name="Murat C."/>
            <person name="Tang N."/>
            <person name="Roy S."/>
            <person name="Loubradou J."/>
            <person name="Henrissat B."/>
            <person name="Grigoriev I.V."/>
            <person name="Corradi N."/>
            <person name="Roux C."/>
            <person name="Martin F.M."/>
        </authorList>
    </citation>
    <scope>NUCLEOTIDE SEQUENCE [LARGE SCALE GENOMIC DNA]</scope>
    <source>
        <strain evidence="2 3">DAOM 194757</strain>
    </source>
</reference>
<evidence type="ECO:0000256" key="1">
    <source>
        <dbReference type="SAM" id="Phobius"/>
    </source>
</evidence>
<dbReference type="EMBL" id="QKWP01001329">
    <property type="protein sequence ID" value="RIB09773.1"/>
    <property type="molecule type" value="Genomic_DNA"/>
</dbReference>
<keyword evidence="3" id="KW-1185">Reference proteome</keyword>
<gene>
    <name evidence="2" type="ORF">C2G38_2107726</name>
</gene>
<evidence type="ECO:0000313" key="2">
    <source>
        <dbReference type="EMBL" id="RIB09773.1"/>
    </source>
</evidence>
<evidence type="ECO:0000313" key="3">
    <source>
        <dbReference type="Proteomes" id="UP000266673"/>
    </source>
</evidence>
<accession>A0A397UQR0</accession>
<keyword evidence="1" id="KW-1133">Transmembrane helix</keyword>
<keyword evidence="1" id="KW-0812">Transmembrane</keyword>
<keyword evidence="1" id="KW-0472">Membrane</keyword>
<protein>
    <submittedName>
        <fullName evidence="2">Uncharacterized protein</fullName>
    </submittedName>
</protein>
<proteinExistence type="predicted"/>
<name>A0A397UQR0_9GLOM</name>